<dbReference type="PhylomeDB" id="A7SWJ5"/>
<dbReference type="InParanoid" id="A7SWJ5"/>
<evidence type="ECO:0000256" key="3">
    <source>
        <dbReference type="ARBA" id="ARBA00022737"/>
    </source>
</evidence>
<dbReference type="GO" id="GO:0000346">
    <property type="term" value="C:transcription export complex"/>
    <property type="evidence" value="ECO:0000318"/>
    <property type="project" value="GO_Central"/>
</dbReference>
<dbReference type="HOGENOM" id="CLU_060667_0_0_1"/>
<sequence>MIKERILAERKRIHTTVFDVAFSPCGNFFASANNFGDISLFSLSAALVPDAPPESRKPLLTFKGHKGPIYSLLSTKTFLISGGSTEISGWRWTDLMEQLVIPAWTLNPPSSNPMDIGETNALAFSEQDNVLLTGCGDNNIYSWDLEAGTCKSTMSGHTDYVQCLALRQQHNQCMSGAEDGTVRFWDLRTAGMVNKISPSQEKNLQRPRFGPWIGCVAVDDSEEWMVCGGGPSLSVWHLRSLSCTSVLDTPASCQQSALFHDDKILSAGSEPTVFQWQVNGELKSQVPCTSASVFALRVNKTSPDKQILLVAGDSVHIDAYINLGYKAFSFSLS</sequence>
<organism evidence="5 6">
    <name type="scientific">Nematostella vectensis</name>
    <name type="common">Starlet sea anemone</name>
    <dbReference type="NCBI Taxonomy" id="45351"/>
    <lineage>
        <taxon>Eukaryota</taxon>
        <taxon>Metazoa</taxon>
        <taxon>Cnidaria</taxon>
        <taxon>Anthozoa</taxon>
        <taxon>Hexacorallia</taxon>
        <taxon>Actiniaria</taxon>
        <taxon>Edwardsiidae</taxon>
        <taxon>Nematostella</taxon>
    </lineage>
</organism>
<dbReference type="GO" id="GO:0006406">
    <property type="term" value="P:mRNA export from nucleus"/>
    <property type="evidence" value="ECO:0000318"/>
    <property type="project" value="GO_Central"/>
</dbReference>
<dbReference type="AlphaFoldDB" id="A7SWJ5"/>
<name>A7SWJ5_NEMVE</name>
<dbReference type="InterPro" id="IPR042626">
    <property type="entry name" value="THOC6"/>
</dbReference>
<dbReference type="OMA" id="FTEDWLL"/>
<reference evidence="5 6" key="1">
    <citation type="journal article" date="2007" name="Science">
        <title>Sea anemone genome reveals ancestral eumetazoan gene repertoire and genomic organization.</title>
        <authorList>
            <person name="Putnam N.H."/>
            <person name="Srivastava M."/>
            <person name="Hellsten U."/>
            <person name="Dirks B."/>
            <person name="Chapman J."/>
            <person name="Salamov A."/>
            <person name="Terry A."/>
            <person name="Shapiro H."/>
            <person name="Lindquist E."/>
            <person name="Kapitonov V.V."/>
            <person name="Jurka J."/>
            <person name="Genikhovich G."/>
            <person name="Grigoriev I.V."/>
            <person name="Lucas S.M."/>
            <person name="Steele R.E."/>
            <person name="Finnerty J.R."/>
            <person name="Technau U."/>
            <person name="Martindale M.Q."/>
            <person name="Rokhsar D.S."/>
        </authorList>
    </citation>
    <scope>NUCLEOTIDE SEQUENCE [LARGE SCALE GENOMIC DNA]</scope>
    <source>
        <strain evidence="6">CH2 X CH6</strain>
    </source>
</reference>
<dbReference type="Gene3D" id="2.130.10.10">
    <property type="entry name" value="YVTN repeat-like/Quinoprotein amine dehydrogenase"/>
    <property type="match status" value="2"/>
</dbReference>
<evidence type="ECO:0000256" key="2">
    <source>
        <dbReference type="ARBA" id="ARBA00022574"/>
    </source>
</evidence>
<dbReference type="PROSITE" id="PS50082">
    <property type="entry name" value="WD_REPEATS_2"/>
    <property type="match status" value="2"/>
</dbReference>
<accession>A7SWJ5</accession>
<proteinExistence type="inferred from homology"/>
<dbReference type="InterPro" id="IPR019775">
    <property type="entry name" value="WD40_repeat_CS"/>
</dbReference>
<evidence type="ECO:0000256" key="4">
    <source>
        <dbReference type="PROSITE-ProRule" id="PRU00221"/>
    </source>
</evidence>
<keyword evidence="3" id="KW-0677">Repeat</keyword>
<dbReference type="EMBL" id="DS469861">
    <property type="protein sequence ID" value="EDO31919.1"/>
    <property type="molecule type" value="Genomic_DNA"/>
</dbReference>
<dbReference type="SUPFAM" id="SSF50978">
    <property type="entry name" value="WD40 repeat-like"/>
    <property type="match status" value="1"/>
</dbReference>
<comment type="similarity">
    <text evidence="1">Belongs to the WD repeat THOC6 family.</text>
</comment>
<dbReference type="Pfam" id="PF00400">
    <property type="entry name" value="WD40"/>
    <property type="match status" value="4"/>
</dbReference>
<dbReference type="InterPro" id="IPR001680">
    <property type="entry name" value="WD40_rpt"/>
</dbReference>
<keyword evidence="2 4" id="KW-0853">WD repeat</keyword>
<gene>
    <name evidence="5" type="ORF">NEMVEDRAFT_v1g135342</name>
</gene>
<keyword evidence="6" id="KW-1185">Reference proteome</keyword>
<dbReference type="PROSITE" id="PS00678">
    <property type="entry name" value="WD_REPEATS_1"/>
    <property type="match status" value="2"/>
</dbReference>
<feature type="repeat" description="WD" evidence="4">
    <location>
        <begin position="154"/>
        <end position="195"/>
    </location>
</feature>
<dbReference type="PANTHER" id="PTHR44411">
    <property type="entry name" value="THO COMPLEX SUBUNIT 6 HOMOLOG"/>
    <property type="match status" value="1"/>
</dbReference>
<dbReference type="eggNOG" id="KOG0649">
    <property type="taxonomic scope" value="Eukaryota"/>
</dbReference>
<dbReference type="InterPro" id="IPR036322">
    <property type="entry name" value="WD40_repeat_dom_sf"/>
</dbReference>
<dbReference type="SMART" id="SM00320">
    <property type="entry name" value="WD40"/>
    <property type="match status" value="6"/>
</dbReference>
<evidence type="ECO:0008006" key="7">
    <source>
        <dbReference type="Google" id="ProtNLM"/>
    </source>
</evidence>
<dbReference type="PROSITE" id="PS50294">
    <property type="entry name" value="WD_REPEATS_REGION"/>
    <property type="match status" value="1"/>
</dbReference>
<feature type="repeat" description="WD" evidence="4">
    <location>
        <begin position="121"/>
        <end position="153"/>
    </location>
</feature>
<dbReference type="PANTHER" id="PTHR44411:SF1">
    <property type="entry name" value="THO COMPLEX SUBUNIT 6 HOMOLOG"/>
    <property type="match status" value="1"/>
</dbReference>
<dbReference type="STRING" id="45351.A7SWJ5"/>
<evidence type="ECO:0000313" key="5">
    <source>
        <dbReference type="EMBL" id="EDO31919.1"/>
    </source>
</evidence>
<dbReference type="Proteomes" id="UP000001593">
    <property type="component" value="Unassembled WGS sequence"/>
</dbReference>
<dbReference type="InterPro" id="IPR015943">
    <property type="entry name" value="WD40/YVTN_repeat-like_dom_sf"/>
</dbReference>
<evidence type="ECO:0000313" key="6">
    <source>
        <dbReference type="Proteomes" id="UP000001593"/>
    </source>
</evidence>
<dbReference type="GO" id="GO:0000347">
    <property type="term" value="C:THO complex"/>
    <property type="evidence" value="ECO:0000318"/>
    <property type="project" value="GO_Central"/>
</dbReference>
<evidence type="ECO:0000256" key="1">
    <source>
        <dbReference type="ARBA" id="ARBA00009728"/>
    </source>
</evidence>
<protein>
    <recommendedName>
        <fullName evidence="7">THO complex subunit 6 homolog</fullName>
    </recommendedName>
</protein>